<dbReference type="Proteomes" id="UP000030108">
    <property type="component" value="Unassembled WGS sequence"/>
</dbReference>
<feature type="coiled-coil region" evidence="1">
    <location>
        <begin position="73"/>
        <end position="178"/>
    </location>
</feature>
<name>A0A0A1UKQ4_9AGAM</name>
<protein>
    <submittedName>
        <fullName evidence="2">Uncharacterized protein</fullName>
    </submittedName>
</protein>
<dbReference type="EMBL" id="JATN01000321">
    <property type="protein sequence ID" value="EUC58813.1"/>
    <property type="molecule type" value="Genomic_DNA"/>
</dbReference>
<sequence length="219" mass="25035">MFERDSIRTAYTAEQRRHRETLYQKEAVEVALSQEKAERARILTEFGSVLVYGPNPTGLDGKQKTIRLCSDECDKSGERIKTLQREMSEAQVRHLGEQDTARKHATKQLDDARVTIQQLKSDLKQSNLILLSTQQRLKFTQKSMESMEQARASTVKDYEETKEELELYKGRLENEQMLVLKLKDTLIPAVYRSLGTTQESLNAVLSAIEIPRTSELGDA</sequence>
<gene>
    <name evidence="2" type="ORF">RSOL_280280</name>
</gene>
<dbReference type="OrthoDB" id="3248006at2759"/>
<dbReference type="AlphaFoldDB" id="A0A0A1UKQ4"/>
<accession>A0A0A1UKQ4</accession>
<reference evidence="3" key="1">
    <citation type="journal article" date="2014" name="Genome Announc.">
        <title>Draft genome sequence of the plant-pathogenic soil fungus Rhizoctonia solani anastomosis group 3 strain Rhs1AP.</title>
        <authorList>
            <person name="Cubeta M.A."/>
            <person name="Thomas E."/>
            <person name="Dean R.A."/>
            <person name="Jabaji S."/>
            <person name="Neate S.M."/>
            <person name="Tavantzis S."/>
            <person name="Toda T."/>
            <person name="Vilgalys R."/>
            <person name="Bharathan N."/>
            <person name="Fedorova-Abrams N."/>
            <person name="Pakala S.B."/>
            <person name="Pakala S.M."/>
            <person name="Zafar N."/>
            <person name="Joardar V."/>
            <person name="Losada L."/>
            <person name="Nierman W.C."/>
        </authorList>
    </citation>
    <scope>NUCLEOTIDE SEQUENCE [LARGE SCALE GENOMIC DNA]</scope>
    <source>
        <strain evidence="3">AG-3</strain>
    </source>
</reference>
<organism evidence="2 3">
    <name type="scientific">Rhizoctonia solani AG-3 Rhs1AP</name>
    <dbReference type="NCBI Taxonomy" id="1086054"/>
    <lineage>
        <taxon>Eukaryota</taxon>
        <taxon>Fungi</taxon>
        <taxon>Dikarya</taxon>
        <taxon>Basidiomycota</taxon>
        <taxon>Agaricomycotina</taxon>
        <taxon>Agaricomycetes</taxon>
        <taxon>Cantharellales</taxon>
        <taxon>Ceratobasidiaceae</taxon>
        <taxon>Rhizoctonia</taxon>
    </lineage>
</organism>
<evidence type="ECO:0000256" key="1">
    <source>
        <dbReference type="SAM" id="Coils"/>
    </source>
</evidence>
<evidence type="ECO:0000313" key="3">
    <source>
        <dbReference type="Proteomes" id="UP000030108"/>
    </source>
</evidence>
<comment type="caution">
    <text evidence="2">The sequence shown here is derived from an EMBL/GenBank/DDBJ whole genome shotgun (WGS) entry which is preliminary data.</text>
</comment>
<keyword evidence="1" id="KW-0175">Coiled coil</keyword>
<proteinExistence type="predicted"/>
<evidence type="ECO:0000313" key="2">
    <source>
        <dbReference type="EMBL" id="EUC58813.1"/>
    </source>
</evidence>